<dbReference type="PANTHER" id="PTHR43785">
    <property type="entry name" value="GAMMA-GLUTAMYLPUTRESCINE SYNTHETASE"/>
    <property type="match status" value="1"/>
</dbReference>
<dbReference type="SUPFAM" id="SSF55931">
    <property type="entry name" value="Glutamine synthetase/guanido kinase"/>
    <property type="match status" value="1"/>
</dbReference>
<dbReference type="Proteomes" id="UP000574761">
    <property type="component" value="Unassembled WGS sequence"/>
</dbReference>
<feature type="domain" description="GS catalytic" evidence="5">
    <location>
        <begin position="116"/>
        <end position="449"/>
    </location>
</feature>
<comment type="cofactor">
    <cofactor evidence="1">
        <name>Mg(2+)</name>
        <dbReference type="ChEBI" id="CHEBI:18420"/>
    </cofactor>
</comment>
<comment type="similarity">
    <text evidence="3 4">Belongs to the glutamine synthetase family.</text>
</comment>
<comment type="caution">
    <text evidence="6">The sequence shown here is derived from an EMBL/GenBank/DDBJ whole genome shotgun (WGS) entry which is preliminary data.</text>
</comment>
<accession>A0A7W6D6W1</accession>
<evidence type="ECO:0000259" key="5">
    <source>
        <dbReference type="PROSITE" id="PS51987"/>
    </source>
</evidence>
<dbReference type="PANTHER" id="PTHR43785:SF12">
    <property type="entry name" value="TYPE-1 GLUTAMINE SYNTHETASE 2"/>
    <property type="match status" value="1"/>
</dbReference>
<protein>
    <submittedName>
        <fullName evidence="6">Glutamine synthetase</fullName>
        <ecNumber evidence="6">6.3.1.2</ecNumber>
    </submittedName>
</protein>
<dbReference type="InterPro" id="IPR014746">
    <property type="entry name" value="Gln_synth/guanido_kin_cat_dom"/>
</dbReference>
<sequence length="449" mass="49047">MSDSEAHDWLANADSVESIQAVVCDLNGILRGKRVPIGQAKKVLEGGIRMPLSIVGVDVWGEDIVGSSQVFASGDMDGICSPTGRGALPVTWTLKPSAVVPLWLFKETGEPFLADPRQALAHIVRQYHELGLRPVVASEMEFYLIDSEPDHAEPPISPYTGKRLDSDAILSIDELDDFGQFFSDVYAECERQNVPADSAVAENGIGQFEINLMHTDDPLKAADDALFFKRIIKGVARKHGFAATFMAKPYGLRSGSGMHVHFSLIDENDRNVFDDGTELGSDIMRHAVAGLTRGMAETTLLFAPHYNSYRRLRPDTHAPTSITWGYENRTAAIRIPGGNTAARRIEHRVAGADANPYLVMAGILGAALTGIRNKWDPPAPVTGRAYQAKAARIPSEWGSAVTAFENGPIVSEIFDPDFRSMLIACKRQEIAGFAEQVTDFEFSAYLEIV</sequence>
<dbReference type="InterPro" id="IPR008146">
    <property type="entry name" value="Gln_synth_cat_dom"/>
</dbReference>
<dbReference type="InterPro" id="IPR036651">
    <property type="entry name" value="Gln_synt_N_sf"/>
</dbReference>
<dbReference type="EC" id="6.3.1.2" evidence="6"/>
<dbReference type="SMART" id="SM01230">
    <property type="entry name" value="Gln-synt_C"/>
    <property type="match status" value="1"/>
</dbReference>
<keyword evidence="2 6" id="KW-0436">Ligase</keyword>
<dbReference type="PROSITE" id="PS51987">
    <property type="entry name" value="GS_CATALYTIC"/>
    <property type="match status" value="1"/>
</dbReference>
<evidence type="ECO:0000256" key="3">
    <source>
        <dbReference type="PROSITE-ProRule" id="PRU01331"/>
    </source>
</evidence>
<evidence type="ECO:0000313" key="7">
    <source>
        <dbReference type="Proteomes" id="UP000574761"/>
    </source>
</evidence>
<evidence type="ECO:0000313" key="6">
    <source>
        <dbReference type="EMBL" id="MBB3977019.1"/>
    </source>
</evidence>
<proteinExistence type="inferred from homology"/>
<dbReference type="GO" id="GO:0004356">
    <property type="term" value="F:glutamine synthetase activity"/>
    <property type="evidence" value="ECO:0007669"/>
    <property type="project" value="UniProtKB-EC"/>
</dbReference>
<dbReference type="Gene3D" id="3.10.20.70">
    <property type="entry name" value="Glutamine synthetase, N-terminal domain"/>
    <property type="match status" value="1"/>
</dbReference>
<dbReference type="RefSeq" id="WP_183803636.1">
    <property type="nucleotide sequence ID" value="NZ_JACIEE010000004.1"/>
</dbReference>
<reference evidence="6 7" key="1">
    <citation type="submission" date="2020-08" db="EMBL/GenBank/DDBJ databases">
        <title>Genomic Encyclopedia of Type Strains, Phase IV (KMG-IV): sequencing the most valuable type-strain genomes for metagenomic binning, comparative biology and taxonomic classification.</title>
        <authorList>
            <person name="Goeker M."/>
        </authorList>
    </citation>
    <scope>NUCLEOTIDE SEQUENCE [LARGE SCALE GENOMIC DNA]</scope>
    <source>
        <strain evidence="6 7">DSM 100211</strain>
    </source>
</reference>
<dbReference type="GO" id="GO:0006542">
    <property type="term" value="P:glutamine biosynthetic process"/>
    <property type="evidence" value="ECO:0007669"/>
    <property type="project" value="InterPro"/>
</dbReference>
<gene>
    <name evidence="6" type="ORF">GGQ64_002219</name>
</gene>
<dbReference type="Gene3D" id="3.30.590.10">
    <property type="entry name" value="Glutamine synthetase/guanido kinase, catalytic domain"/>
    <property type="match status" value="1"/>
</dbReference>
<dbReference type="AlphaFoldDB" id="A0A7W6D6W1"/>
<dbReference type="SUPFAM" id="SSF54368">
    <property type="entry name" value="Glutamine synthetase, N-terminal domain"/>
    <property type="match status" value="1"/>
</dbReference>
<organism evidence="6 7">
    <name type="scientific">Mycoplana azooxidifex</name>
    <dbReference type="NCBI Taxonomy" id="1636188"/>
    <lineage>
        <taxon>Bacteria</taxon>
        <taxon>Pseudomonadati</taxon>
        <taxon>Pseudomonadota</taxon>
        <taxon>Alphaproteobacteria</taxon>
        <taxon>Hyphomicrobiales</taxon>
        <taxon>Rhizobiaceae</taxon>
        <taxon>Mycoplana</taxon>
    </lineage>
</organism>
<dbReference type="GO" id="GO:0006598">
    <property type="term" value="P:polyamine catabolic process"/>
    <property type="evidence" value="ECO:0007669"/>
    <property type="project" value="TreeGrafter"/>
</dbReference>
<evidence type="ECO:0000256" key="2">
    <source>
        <dbReference type="ARBA" id="ARBA00022598"/>
    </source>
</evidence>
<dbReference type="Pfam" id="PF00120">
    <property type="entry name" value="Gln-synt_C"/>
    <property type="match status" value="1"/>
</dbReference>
<evidence type="ECO:0000256" key="4">
    <source>
        <dbReference type="RuleBase" id="RU000384"/>
    </source>
</evidence>
<keyword evidence="7" id="KW-1185">Reference proteome</keyword>
<name>A0A7W6D6W1_9HYPH</name>
<dbReference type="EMBL" id="JACIEE010000004">
    <property type="protein sequence ID" value="MBB3977019.1"/>
    <property type="molecule type" value="Genomic_DNA"/>
</dbReference>
<evidence type="ECO:0000256" key="1">
    <source>
        <dbReference type="ARBA" id="ARBA00001946"/>
    </source>
</evidence>